<sequence length="518" mass="59103">MRKSSIPAIDIFAGPGGLAEGFSNAGFDIRLSVEMDEHAHNTLRFRSFCRKLRKAGKNNELIEFYSKPESDNTFDQTKLTAKHVRLWKHAEKEAMQATLGETPAKEVSDRIEAALGKEPKDWVLLGGPPCQAYSLVGRAKMKGTGEKFENDHRHLLYREYLRIVAVHAPSVFVMENVKGLLSSKHKGTAIIDQIKSDLSNPRGAIDEAPLRRKRGKVEYDLYPLWKPKKEPQNALEQNKSHIVNAENQGCPQARHRLFIIGIRRDLKLKMHYLEKFAKDVSAWEVLHDLPKIHSHLSKEKDRGWLNVINEIIDSKADKWMQTHQPDVRKSLKQTVQTIRKHRGSGAIMVQRVGTALPELHDWYRTEQTPVCLNHEARGHMPTDLHRYLYSSSFSEVHGYSPKLEQYPASLLPAHKNVNKKTGKAIFNDRFRTQCKGKPSTTITSHIHKDGHYFIHPDPAQCRSLTVREAARLQTFPDDYLFCGPRTEQFKQVGNAVPPYLAFQIANVIKKILCQTLTA</sequence>
<dbReference type="EC" id="2.1.1.37" evidence="1"/>
<dbReference type="eggNOG" id="COG0270">
    <property type="taxonomic scope" value="Bacteria"/>
</dbReference>
<comment type="similarity">
    <text evidence="7">Belongs to the class I-like SAM-binding methyltransferase superfamily. C5-methyltransferase family.</text>
</comment>
<dbReference type="OrthoDB" id="9813719at2"/>
<dbReference type="AlphaFoldDB" id="D5EQ09"/>
<dbReference type="STRING" id="583355.Caka_2727"/>
<dbReference type="GO" id="GO:0032259">
    <property type="term" value="P:methylation"/>
    <property type="evidence" value="ECO:0007669"/>
    <property type="project" value="UniProtKB-KW"/>
</dbReference>
<keyword evidence="4 7" id="KW-0949">S-adenosyl-L-methionine</keyword>
<evidence type="ECO:0000256" key="7">
    <source>
        <dbReference type="PROSITE-ProRule" id="PRU01016"/>
    </source>
</evidence>
<dbReference type="REBASE" id="25292">
    <property type="entry name" value="M.CakORF2727P"/>
</dbReference>
<dbReference type="InterPro" id="IPR029063">
    <property type="entry name" value="SAM-dependent_MTases_sf"/>
</dbReference>
<gene>
    <name evidence="8" type="ordered locus">Caka_2727</name>
</gene>
<keyword evidence="3 7" id="KW-0808">Transferase</keyword>
<dbReference type="Proteomes" id="UP000000925">
    <property type="component" value="Chromosome"/>
</dbReference>
<evidence type="ECO:0000256" key="3">
    <source>
        <dbReference type="ARBA" id="ARBA00022679"/>
    </source>
</evidence>
<name>D5EQ09_CORAD</name>
<dbReference type="GO" id="GO:0003677">
    <property type="term" value="F:DNA binding"/>
    <property type="evidence" value="ECO:0007669"/>
    <property type="project" value="TreeGrafter"/>
</dbReference>
<comment type="catalytic activity">
    <reaction evidence="6">
        <text>a 2'-deoxycytidine in DNA + S-adenosyl-L-methionine = a 5-methyl-2'-deoxycytidine in DNA + S-adenosyl-L-homocysteine + H(+)</text>
        <dbReference type="Rhea" id="RHEA:13681"/>
        <dbReference type="Rhea" id="RHEA-COMP:11369"/>
        <dbReference type="Rhea" id="RHEA-COMP:11370"/>
        <dbReference type="ChEBI" id="CHEBI:15378"/>
        <dbReference type="ChEBI" id="CHEBI:57856"/>
        <dbReference type="ChEBI" id="CHEBI:59789"/>
        <dbReference type="ChEBI" id="CHEBI:85452"/>
        <dbReference type="ChEBI" id="CHEBI:85454"/>
        <dbReference type="EC" id="2.1.1.37"/>
    </reaction>
</comment>
<keyword evidence="5" id="KW-0680">Restriction system</keyword>
<feature type="active site" evidence="7">
    <location>
        <position position="130"/>
    </location>
</feature>
<dbReference type="InterPro" id="IPR050390">
    <property type="entry name" value="C5-Methyltransferase"/>
</dbReference>
<dbReference type="Pfam" id="PF00145">
    <property type="entry name" value="DNA_methylase"/>
    <property type="match status" value="3"/>
</dbReference>
<dbReference type="EMBL" id="CP001998">
    <property type="protein sequence ID" value="ADE55742.1"/>
    <property type="molecule type" value="Genomic_DNA"/>
</dbReference>
<evidence type="ECO:0000313" key="8">
    <source>
        <dbReference type="EMBL" id="ADE55742.1"/>
    </source>
</evidence>
<evidence type="ECO:0000313" key="9">
    <source>
        <dbReference type="Proteomes" id="UP000000925"/>
    </source>
</evidence>
<dbReference type="PANTHER" id="PTHR10629:SF52">
    <property type="entry name" value="DNA (CYTOSINE-5)-METHYLTRANSFERASE 1"/>
    <property type="match status" value="1"/>
</dbReference>
<dbReference type="Gene3D" id="3.90.120.10">
    <property type="entry name" value="DNA Methylase, subunit A, domain 2"/>
    <property type="match status" value="1"/>
</dbReference>
<keyword evidence="2 7" id="KW-0489">Methyltransferase</keyword>
<dbReference type="GO" id="GO:0044027">
    <property type="term" value="P:negative regulation of gene expression via chromosomal CpG island methylation"/>
    <property type="evidence" value="ECO:0007669"/>
    <property type="project" value="TreeGrafter"/>
</dbReference>
<proteinExistence type="inferred from homology"/>
<dbReference type="KEGG" id="caa:Caka_2727"/>
<protein>
    <recommendedName>
        <fullName evidence="1">DNA (cytosine-5-)-methyltransferase</fullName>
        <ecNumber evidence="1">2.1.1.37</ecNumber>
    </recommendedName>
</protein>
<evidence type="ECO:0000256" key="4">
    <source>
        <dbReference type="ARBA" id="ARBA00022691"/>
    </source>
</evidence>
<evidence type="ECO:0000256" key="6">
    <source>
        <dbReference type="ARBA" id="ARBA00047422"/>
    </source>
</evidence>
<dbReference type="InterPro" id="IPR001525">
    <property type="entry name" value="C5_MeTfrase"/>
</dbReference>
<dbReference type="InterPro" id="IPR031303">
    <property type="entry name" value="C5_meth_CS"/>
</dbReference>
<accession>D5EQ09</accession>
<dbReference type="PRINTS" id="PR00105">
    <property type="entry name" value="C5METTRFRASE"/>
</dbReference>
<dbReference type="RefSeq" id="WP_013044464.1">
    <property type="nucleotide sequence ID" value="NC_014008.1"/>
</dbReference>
<organism evidence="8 9">
    <name type="scientific">Coraliomargarita akajimensis (strain DSM 45221 / IAM 15411 / JCM 23193 / KCTC 12865 / 04OKA010-24)</name>
    <dbReference type="NCBI Taxonomy" id="583355"/>
    <lineage>
        <taxon>Bacteria</taxon>
        <taxon>Pseudomonadati</taxon>
        <taxon>Verrucomicrobiota</taxon>
        <taxon>Opitutia</taxon>
        <taxon>Puniceicoccales</taxon>
        <taxon>Coraliomargaritaceae</taxon>
        <taxon>Coraliomargarita</taxon>
    </lineage>
</organism>
<dbReference type="PROSITE" id="PS51679">
    <property type="entry name" value="SAM_MT_C5"/>
    <property type="match status" value="1"/>
</dbReference>
<dbReference type="GO" id="GO:0009307">
    <property type="term" value="P:DNA restriction-modification system"/>
    <property type="evidence" value="ECO:0007669"/>
    <property type="project" value="UniProtKB-KW"/>
</dbReference>
<dbReference type="PANTHER" id="PTHR10629">
    <property type="entry name" value="CYTOSINE-SPECIFIC METHYLTRANSFERASE"/>
    <property type="match status" value="1"/>
</dbReference>
<evidence type="ECO:0000256" key="2">
    <source>
        <dbReference type="ARBA" id="ARBA00022603"/>
    </source>
</evidence>
<evidence type="ECO:0000256" key="5">
    <source>
        <dbReference type="ARBA" id="ARBA00022747"/>
    </source>
</evidence>
<evidence type="ECO:0000256" key="1">
    <source>
        <dbReference type="ARBA" id="ARBA00011975"/>
    </source>
</evidence>
<dbReference type="GO" id="GO:0003886">
    <property type="term" value="F:DNA (cytosine-5-)-methyltransferase activity"/>
    <property type="evidence" value="ECO:0007669"/>
    <property type="project" value="UniProtKB-EC"/>
</dbReference>
<keyword evidence="9" id="KW-1185">Reference proteome</keyword>
<dbReference type="Gene3D" id="3.40.50.150">
    <property type="entry name" value="Vaccinia Virus protein VP39"/>
    <property type="match status" value="1"/>
</dbReference>
<dbReference type="HOGENOM" id="CLU_006958_2_4_0"/>
<dbReference type="PROSITE" id="PS00095">
    <property type="entry name" value="C5_MTASE_2"/>
    <property type="match status" value="1"/>
</dbReference>
<reference evidence="8 9" key="1">
    <citation type="journal article" date="2010" name="Stand. Genomic Sci.">
        <title>Complete genome sequence of Coraliomargarita akajimensis type strain (04OKA010-24).</title>
        <authorList>
            <person name="Mavromatis K."/>
            <person name="Abt B."/>
            <person name="Brambilla E."/>
            <person name="Lapidus A."/>
            <person name="Copeland A."/>
            <person name="Deshpande S."/>
            <person name="Nolan M."/>
            <person name="Lucas S."/>
            <person name="Tice H."/>
            <person name="Cheng J.F."/>
            <person name="Han C."/>
            <person name="Detter J.C."/>
            <person name="Woyke T."/>
            <person name="Goodwin L."/>
            <person name="Pitluck S."/>
            <person name="Held B."/>
            <person name="Brettin T."/>
            <person name="Tapia R."/>
            <person name="Ivanova N."/>
            <person name="Mikhailova N."/>
            <person name="Pati A."/>
            <person name="Liolios K."/>
            <person name="Chen A."/>
            <person name="Palaniappan K."/>
            <person name="Land M."/>
            <person name="Hauser L."/>
            <person name="Chang Y.J."/>
            <person name="Jeffries C.D."/>
            <person name="Rohde M."/>
            <person name="Goker M."/>
            <person name="Bristow J."/>
            <person name="Eisen J.A."/>
            <person name="Markowitz V."/>
            <person name="Hugenholtz P."/>
            <person name="Klenk H.P."/>
            <person name="Kyrpides N.C."/>
        </authorList>
    </citation>
    <scope>NUCLEOTIDE SEQUENCE [LARGE SCALE GENOMIC DNA]</scope>
    <source>
        <strain evidence="9">DSM 45221 / IAM 15411 / JCM 23193 / KCTC 12865</strain>
    </source>
</reference>
<dbReference type="SUPFAM" id="SSF53335">
    <property type="entry name" value="S-adenosyl-L-methionine-dependent methyltransferases"/>
    <property type="match status" value="1"/>
</dbReference>